<feature type="compositionally biased region" description="Polar residues" evidence="8">
    <location>
        <begin position="313"/>
        <end position="322"/>
    </location>
</feature>
<dbReference type="PROSITE" id="PS50294">
    <property type="entry name" value="WD_REPEATS_REGION"/>
    <property type="match status" value="1"/>
</dbReference>
<dbReference type="PANTHER" id="PTHR19854">
    <property type="entry name" value="TRANSDUCIN BETA-LIKE 3"/>
    <property type="match status" value="1"/>
</dbReference>
<keyword evidence="1 7" id="KW-0853">WD repeat</keyword>
<dbReference type="InterPro" id="IPR036322">
    <property type="entry name" value="WD40_repeat_dom_sf"/>
</dbReference>
<feature type="compositionally biased region" description="Basic and acidic residues" evidence="8">
    <location>
        <begin position="362"/>
        <end position="381"/>
    </location>
</feature>
<name>A0A6A6TJ07_9PLEO</name>
<dbReference type="PROSITE" id="PS00678">
    <property type="entry name" value="WD_REPEATS_1"/>
    <property type="match status" value="1"/>
</dbReference>
<evidence type="ECO:0000256" key="8">
    <source>
        <dbReference type="SAM" id="MobiDB-lite"/>
    </source>
</evidence>
<dbReference type="PROSITE" id="PS50082">
    <property type="entry name" value="WD_REPEATS_2"/>
    <property type="match status" value="2"/>
</dbReference>
<evidence type="ECO:0000256" key="5">
    <source>
        <dbReference type="ARBA" id="ARBA00038749"/>
    </source>
</evidence>
<comment type="similarity">
    <text evidence="4">Belongs to the WD repeat ASA1 family.</text>
</comment>
<dbReference type="Pfam" id="PF00400">
    <property type="entry name" value="WD40"/>
    <property type="match status" value="3"/>
</dbReference>
<evidence type="ECO:0000256" key="4">
    <source>
        <dbReference type="ARBA" id="ARBA00037931"/>
    </source>
</evidence>
<dbReference type="InterPro" id="IPR019775">
    <property type="entry name" value="WD40_repeat_CS"/>
</dbReference>
<evidence type="ECO:0000256" key="6">
    <source>
        <dbReference type="ARBA" id="ARBA00040563"/>
    </source>
</evidence>
<feature type="repeat" description="WD" evidence="7">
    <location>
        <begin position="537"/>
        <end position="552"/>
    </location>
</feature>
<evidence type="ECO:0000313" key="9">
    <source>
        <dbReference type="EMBL" id="KAF2659207.1"/>
    </source>
</evidence>
<dbReference type="AlphaFoldDB" id="A0A6A6TJ07"/>
<dbReference type="SMART" id="SM00320">
    <property type="entry name" value="WD40"/>
    <property type="match status" value="5"/>
</dbReference>
<comment type="subunit">
    <text evidence="5">Component of the ASTRA chromatin remodeling machinery complex.</text>
</comment>
<dbReference type="EMBL" id="MU004309">
    <property type="protein sequence ID" value="KAF2659207.1"/>
    <property type="molecule type" value="Genomic_DNA"/>
</dbReference>
<protein>
    <recommendedName>
        <fullName evidence="6">ASTRA-associated protein 1</fullName>
    </recommendedName>
</protein>
<reference evidence="9" key="1">
    <citation type="journal article" date="2020" name="Stud. Mycol.">
        <title>101 Dothideomycetes genomes: a test case for predicting lifestyles and emergence of pathogens.</title>
        <authorList>
            <person name="Haridas S."/>
            <person name="Albert R."/>
            <person name="Binder M."/>
            <person name="Bloem J."/>
            <person name="Labutti K."/>
            <person name="Salamov A."/>
            <person name="Andreopoulos B."/>
            <person name="Baker S."/>
            <person name="Barry K."/>
            <person name="Bills G."/>
            <person name="Bluhm B."/>
            <person name="Cannon C."/>
            <person name="Castanera R."/>
            <person name="Culley D."/>
            <person name="Daum C."/>
            <person name="Ezra D."/>
            <person name="Gonzalez J."/>
            <person name="Henrissat B."/>
            <person name="Kuo A."/>
            <person name="Liang C."/>
            <person name="Lipzen A."/>
            <person name="Lutzoni F."/>
            <person name="Magnuson J."/>
            <person name="Mondo S."/>
            <person name="Nolan M."/>
            <person name="Ohm R."/>
            <person name="Pangilinan J."/>
            <person name="Park H.-J."/>
            <person name="Ramirez L."/>
            <person name="Alfaro M."/>
            <person name="Sun H."/>
            <person name="Tritt A."/>
            <person name="Yoshinaga Y."/>
            <person name="Zwiers L.-H."/>
            <person name="Turgeon B."/>
            <person name="Goodwin S."/>
            <person name="Spatafora J."/>
            <person name="Crous P."/>
            <person name="Grigoriev I."/>
        </authorList>
    </citation>
    <scope>NUCLEOTIDE SEQUENCE</scope>
    <source>
        <strain evidence="9">CBS 122681</strain>
    </source>
</reference>
<dbReference type="SUPFAM" id="SSF50978">
    <property type="entry name" value="WD40 repeat-like"/>
    <property type="match status" value="1"/>
</dbReference>
<evidence type="ECO:0000256" key="2">
    <source>
        <dbReference type="ARBA" id="ARBA00022737"/>
    </source>
</evidence>
<dbReference type="InterPro" id="IPR001680">
    <property type="entry name" value="WD40_rpt"/>
</dbReference>
<comment type="function">
    <text evidence="3">Component of the ASTRA complex involved in chromatin remodeling.</text>
</comment>
<feature type="repeat" description="WD" evidence="7">
    <location>
        <begin position="19"/>
        <end position="60"/>
    </location>
</feature>
<dbReference type="OrthoDB" id="7668193at2759"/>
<dbReference type="Gene3D" id="2.130.10.10">
    <property type="entry name" value="YVTN repeat-like/Quinoprotein amine dehydrogenase"/>
    <property type="match status" value="2"/>
</dbReference>
<dbReference type="Proteomes" id="UP000799324">
    <property type="component" value="Unassembled WGS sequence"/>
</dbReference>
<evidence type="ECO:0000256" key="3">
    <source>
        <dbReference type="ARBA" id="ARBA00037338"/>
    </source>
</evidence>
<feature type="compositionally biased region" description="Basic and acidic residues" evidence="8">
    <location>
        <begin position="326"/>
        <end position="337"/>
    </location>
</feature>
<keyword evidence="2" id="KW-0677">Repeat</keyword>
<gene>
    <name evidence="9" type="ORF">K491DRAFT_702450</name>
</gene>
<evidence type="ECO:0000313" key="10">
    <source>
        <dbReference type="Proteomes" id="UP000799324"/>
    </source>
</evidence>
<feature type="region of interest" description="Disordered" evidence="8">
    <location>
        <begin position="289"/>
        <end position="417"/>
    </location>
</feature>
<accession>A0A6A6TJ07</accession>
<dbReference type="InterPro" id="IPR015943">
    <property type="entry name" value="WD40/YVTN_repeat-like_dom_sf"/>
</dbReference>
<evidence type="ECO:0000256" key="7">
    <source>
        <dbReference type="PROSITE-ProRule" id="PRU00221"/>
    </source>
</evidence>
<feature type="compositionally biased region" description="Low complexity" evidence="8">
    <location>
        <begin position="397"/>
        <end position="410"/>
    </location>
</feature>
<proteinExistence type="inferred from homology"/>
<sequence>MATERQSSSLPPAQPSYIFRGHAAHIHSVQIVRRNSRLVTGDADGWVVYWNLESKRPVAVWKAHDAAILGTAEWGSDKLVTHGRDNSLRIWQIRAADELSLSRILPADSASTPRPKPWLLHSLPVNTLNFCSFSMCHERCSSSNSGHGRTELDEPKAPPETCEPVLVAVPSRDDRKIEVYRFPEEQLAYVVPRVQLLETGMVMAVKLTHSSSSKNIIAIAGYEGGYTAVHILGPGLPQGSQAPVQPVMQLARTVYISKPHSQPVLSLDASPDSTLYYTSSADAAIAAHRVPDLPSGGPFEDRPIDGTRIADASRTSLDSETCSIKDVPHSSDAKISDHMGNTSSRKSTTSSSSVRAQSSINEIRDSEKRGVGEVEATDKTSIDALTFPKKGPPTPPSTSLSLGQPSTTTSKPSGLSSLLATAPEQPRIKPKPPPDASITVLPPYRITHTKHAGQQSLHVRSDGRLLVTGGWDSRVRIYSTKSLKQLAVLKWHNEGVYAVGFGEILEEVPAPSSTDNGTGLIKLQRQRERQLQSKHWVVAGSKDGKVSLWEVY</sequence>
<keyword evidence="10" id="KW-1185">Reference proteome</keyword>
<organism evidence="9 10">
    <name type="scientific">Lophiostoma macrostomum CBS 122681</name>
    <dbReference type="NCBI Taxonomy" id="1314788"/>
    <lineage>
        <taxon>Eukaryota</taxon>
        <taxon>Fungi</taxon>
        <taxon>Dikarya</taxon>
        <taxon>Ascomycota</taxon>
        <taxon>Pezizomycotina</taxon>
        <taxon>Dothideomycetes</taxon>
        <taxon>Pleosporomycetidae</taxon>
        <taxon>Pleosporales</taxon>
        <taxon>Lophiostomataceae</taxon>
        <taxon>Lophiostoma</taxon>
    </lineage>
</organism>
<feature type="compositionally biased region" description="Low complexity" evidence="8">
    <location>
        <begin position="342"/>
        <end position="359"/>
    </location>
</feature>
<dbReference type="PANTHER" id="PTHR19854:SF1">
    <property type="entry name" value="GUANINE NUCLEOTIDE-BINDING PROTEIN SUBUNIT BETA-LIKE PROTEIN 1"/>
    <property type="match status" value="1"/>
</dbReference>
<evidence type="ECO:0000256" key="1">
    <source>
        <dbReference type="ARBA" id="ARBA00022574"/>
    </source>
</evidence>